<dbReference type="InterPro" id="IPR050773">
    <property type="entry name" value="CbxX/CfxQ_RuBisCO_ESX"/>
</dbReference>
<dbReference type="InterPro" id="IPR039448">
    <property type="entry name" value="Beta_helix"/>
</dbReference>
<dbReference type="SMART" id="SM00710">
    <property type="entry name" value="PbH1"/>
    <property type="match status" value="10"/>
</dbReference>
<dbReference type="InterPro" id="IPR003959">
    <property type="entry name" value="ATPase_AAA_core"/>
</dbReference>
<evidence type="ECO:0000259" key="6">
    <source>
        <dbReference type="SMART" id="SM00382"/>
    </source>
</evidence>
<dbReference type="Gene3D" id="1.10.8.60">
    <property type="match status" value="1"/>
</dbReference>
<dbReference type="Pfam" id="PF10756">
    <property type="entry name" value="bPH_6"/>
    <property type="match status" value="1"/>
</dbReference>
<keyword evidence="2" id="KW-0547">Nucleotide-binding</keyword>
<dbReference type="Pfam" id="PF17866">
    <property type="entry name" value="AAA_lid_6"/>
    <property type="match status" value="1"/>
</dbReference>
<dbReference type="Gene3D" id="3.40.50.300">
    <property type="entry name" value="P-loop containing nucleotide triphosphate hydrolases"/>
    <property type="match status" value="1"/>
</dbReference>
<evidence type="ECO:0000256" key="5">
    <source>
        <dbReference type="SAM" id="Phobius"/>
    </source>
</evidence>
<dbReference type="GO" id="GO:0005524">
    <property type="term" value="F:ATP binding"/>
    <property type="evidence" value="ECO:0007669"/>
    <property type="project" value="UniProtKB-KW"/>
</dbReference>
<keyword evidence="8" id="KW-1185">Reference proteome</keyword>
<feature type="domain" description="AAA+ ATPase" evidence="6">
    <location>
        <begin position="957"/>
        <end position="1097"/>
    </location>
</feature>
<dbReference type="Pfam" id="PF13229">
    <property type="entry name" value="Beta_helix"/>
    <property type="match status" value="2"/>
</dbReference>
<organism evidence="7 8">
    <name type="scientific">Streptomyces inhibens</name>
    <dbReference type="NCBI Taxonomy" id="2293571"/>
    <lineage>
        <taxon>Bacteria</taxon>
        <taxon>Bacillati</taxon>
        <taxon>Actinomycetota</taxon>
        <taxon>Actinomycetes</taxon>
        <taxon>Kitasatosporales</taxon>
        <taxon>Streptomycetaceae</taxon>
        <taxon>Streptomyces</taxon>
    </lineage>
</organism>
<protein>
    <submittedName>
        <fullName evidence="7">AAA family ATPase</fullName>
    </submittedName>
</protein>
<evidence type="ECO:0000256" key="3">
    <source>
        <dbReference type="ARBA" id="ARBA00022840"/>
    </source>
</evidence>
<evidence type="ECO:0000313" key="7">
    <source>
        <dbReference type="EMBL" id="REK91697.1"/>
    </source>
</evidence>
<dbReference type="Pfam" id="PF00004">
    <property type="entry name" value="AAA"/>
    <property type="match status" value="1"/>
</dbReference>
<dbReference type="GO" id="GO:0016887">
    <property type="term" value="F:ATP hydrolysis activity"/>
    <property type="evidence" value="ECO:0007669"/>
    <property type="project" value="InterPro"/>
</dbReference>
<dbReference type="Gene3D" id="2.160.20.10">
    <property type="entry name" value="Single-stranded right-handed beta-helix, Pectin lyase-like"/>
    <property type="match status" value="1"/>
</dbReference>
<dbReference type="SMART" id="SM00382">
    <property type="entry name" value="AAA"/>
    <property type="match status" value="1"/>
</dbReference>
<feature type="transmembrane region" description="Helical" evidence="5">
    <location>
        <begin position="243"/>
        <end position="265"/>
    </location>
</feature>
<dbReference type="AlphaFoldDB" id="A0A371QAH7"/>
<dbReference type="InterPro" id="IPR003593">
    <property type="entry name" value="AAA+_ATPase"/>
</dbReference>
<dbReference type="PANTHER" id="PTHR43392:SF2">
    <property type="entry name" value="AAA-TYPE ATPASE FAMILY PROTEIN _ ANKYRIN REPEAT FAMILY PROTEIN"/>
    <property type="match status" value="1"/>
</dbReference>
<gene>
    <name evidence="7" type="ORF">DY245_03010</name>
</gene>
<feature type="transmembrane region" description="Helical" evidence="5">
    <location>
        <begin position="30"/>
        <end position="51"/>
    </location>
</feature>
<evidence type="ECO:0000256" key="1">
    <source>
        <dbReference type="ARBA" id="ARBA00010378"/>
    </source>
</evidence>
<keyword evidence="3" id="KW-0067">ATP-binding</keyword>
<keyword evidence="5" id="KW-0812">Transmembrane</keyword>
<dbReference type="InterPro" id="IPR027417">
    <property type="entry name" value="P-loop_NTPase"/>
</dbReference>
<dbReference type="CDD" id="cd00009">
    <property type="entry name" value="AAA"/>
    <property type="match status" value="1"/>
</dbReference>
<comment type="similarity">
    <text evidence="1">Belongs to the CbxX/CfxQ family.</text>
</comment>
<dbReference type="InterPro" id="IPR011050">
    <property type="entry name" value="Pectin_lyase_fold/virulence"/>
</dbReference>
<feature type="region of interest" description="Disordered" evidence="4">
    <location>
        <begin position="1179"/>
        <end position="1198"/>
    </location>
</feature>
<dbReference type="Proteomes" id="UP000262477">
    <property type="component" value="Unassembled WGS sequence"/>
</dbReference>
<comment type="caution">
    <text evidence="7">The sequence shown here is derived from an EMBL/GenBank/DDBJ whole genome shotgun (WGS) entry which is preliminary data.</text>
</comment>
<dbReference type="InterPro" id="IPR019692">
    <property type="entry name" value="CFP-6_PH"/>
</dbReference>
<feature type="transmembrane region" description="Helical" evidence="5">
    <location>
        <begin position="63"/>
        <end position="81"/>
    </location>
</feature>
<reference evidence="7 8" key="1">
    <citation type="submission" date="2018-08" db="EMBL/GenBank/DDBJ databases">
        <title>Streptomyces NEAU-D10 sp. nov., a novel Actinomycete isolated from soil.</title>
        <authorList>
            <person name="Jin L."/>
        </authorList>
    </citation>
    <scope>NUCLEOTIDE SEQUENCE [LARGE SCALE GENOMIC DNA]</scope>
    <source>
        <strain evidence="7 8">NEAU-D10</strain>
    </source>
</reference>
<accession>A0A371QAH7</accession>
<dbReference type="SUPFAM" id="SSF51126">
    <property type="entry name" value="Pectin lyase-like"/>
    <property type="match status" value="2"/>
</dbReference>
<dbReference type="InterPro" id="IPR012334">
    <property type="entry name" value="Pectin_lyas_fold"/>
</dbReference>
<dbReference type="SUPFAM" id="SSF52540">
    <property type="entry name" value="P-loop containing nucleoside triphosphate hydrolases"/>
    <property type="match status" value="1"/>
</dbReference>
<sequence>MTQTVDSGTRGAGGAVGDGGRVGRASADRFPAVLLVVPSVGALAACGHLVVVEIPSGTPVRQAYAVVAVTVWAVVCGRLLWRLLTPTGLAVAPDGLELRGGLRRVHLPWEAIEGLCLVPVPHLAPLDSATAFRGLLLVRTRAGAPTGAPGRGSPRWSAPWQGILFDLRPLNVPRRRLDELLAPYAGDSWHGVARLPADRTGAVTVPGELLTWPALPLLYLRPVLAAVGTIALVAAWSDQHLGGPAVLGAAGAGTVLCVAGGSWLISRLSRACRLHVDPHGLRLSVAGAERFLPRGDLSTVEIGPAHGTGEQRGQAVLVRLAPGAGRPARLPRWSFPYRETQRTVELVPLHSQHRMYRHGLPVFPEQLTDALVRFGYDRPGPAADGAAAHGPAVGETVTLHVSPAPGSAHRTVASALRAAPGGRPVRVLIEPGRYEEALAVSGTVELCAANGPDTVVIETPEQVTVDCTGHVTLDALRIVNRASAAVRATGHLELRRCAVEGLGEFAVQALRGAEVTLHECTVRVGRTELAGARGTLHHSRFLAAKGDAVLATDGAHVEIVGCTVTESRGHGIRVVGSTARIEECELRRTGRAAVAVGDHAEADVLRCEVHEAHTTGIAYHDQGRGTVRDTTVRGAKDGLFIARGADPLVRGCRFENCRGTGVTVAEQGLGRLDDCHVETVGETGISVLSGGAPDLHACRVVDGRSGVVVREARGTFTDLEVRGQTANAVVVRDESSVRLRGVRLERCDSGLVARGSGVTVQLVDVTVADVANSGLALEDTARVTVERATVERAGLFGFNCRGDSHLTARECTVTEPGEAGLLTVTNAGVEADLLTVSGSRGCGILGRDSSRLTVSRAWLRGGEGDGIRLDASVVGRFEDCEVTAYNGEAVAGSDRVVLENVRTGATVKDAQQPEAGPLAELEGMIGLETAKRQVAVQVDLLRLARWRADAGLPAPPMAHHLVFSGPPGTGKTSVARLYGQILAALGALKKGHMIEVARGDLVGEYLGHTAQKTRTVFERAHGGVLFIDEAYSLARRFGAGSDFGQEAIDVLTKLMEDHRDDVVVIAAGYTEEMRTFLESNPGLRSRFSRTLEFGAYEPAELTEIVRLQARRHTYRLAPDVGPLLTDRFERRQRRGDAANARDARTLLEEMVEHQAARLADRETPTRDELIVLLAEDLPGGGTTVPGGGTTVPGGGSAA</sequence>
<keyword evidence="5" id="KW-0472">Membrane</keyword>
<evidence type="ECO:0000313" key="8">
    <source>
        <dbReference type="Proteomes" id="UP000262477"/>
    </source>
</evidence>
<evidence type="ECO:0000256" key="4">
    <source>
        <dbReference type="SAM" id="MobiDB-lite"/>
    </source>
</evidence>
<dbReference type="PRINTS" id="PR00819">
    <property type="entry name" value="CBXCFQXSUPER"/>
</dbReference>
<dbReference type="InterPro" id="IPR006626">
    <property type="entry name" value="PbH1"/>
</dbReference>
<keyword evidence="5" id="KW-1133">Transmembrane helix</keyword>
<proteinExistence type="inferred from homology"/>
<dbReference type="EMBL" id="QUAC01000017">
    <property type="protein sequence ID" value="REK91697.1"/>
    <property type="molecule type" value="Genomic_DNA"/>
</dbReference>
<dbReference type="PANTHER" id="PTHR43392">
    <property type="entry name" value="AAA-TYPE ATPASE FAMILY PROTEIN / ANKYRIN REPEAT FAMILY PROTEIN"/>
    <property type="match status" value="1"/>
</dbReference>
<dbReference type="OrthoDB" id="9806903at2"/>
<evidence type="ECO:0000256" key="2">
    <source>
        <dbReference type="ARBA" id="ARBA00022741"/>
    </source>
</evidence>
<name>A0A371QAH7_STRIH</name>
<dbReference type="InterPro" id="IPR000641">
    <property type="entry name" value="CbxX/CfxQ"/>
</dbReference>
<dbReference type="FunFam" id="3.40.50.300:FF:000216">
    <property type="entry name" value="Type VII secretion ATPase EccA"/>
    <property type="match status" value="1"/>
</dbReference>
<dbReference type="InterPro" id="IPR041627">
    <property type="entry name" value="AAA_lid_6"/>
</dbReference>